<proteinExistence type="predicted"/>
<accession>A0A1E3GQS4</accession>
<dbReference type="STRING" id="291169.A9E74_02016"/>
<reference evidence="2 3" key="1">
    <citation type="submission" date="2016-07" db="EMBL/GenBank/DDBJ databases">
        <title>Draft Genome Sequence of Methylophaga muralis Bur 1.</title>
        <authorList>
            <person name="Vasilenko O.V."/>
            <person name="Doronina N.V."/>
            <person name="Shmareva M.N."/>
            <person name="Tarlachkov S.V."/>
            <person name="Mustakhimov I."/>
            <person name="Trotsenko Y.A."/>
        </authorList>
    </citation>
    <scope>NUCLEOTIDE SEQUENCE [LARGE SCALE GENOMIC DNA]</scope>
    <source>
        <strain evidence="2 3">Bur 1</strain>
    </source>
</reference>
<evidence type="ECO:0000313" key="3">
    <source>
        <dbReference type="Proteomes" id="UP000094379"/>
    </source>
</evidence>
<dbReference type="PATRIC" id="fig|291169.3.peg.2024"/>
<organism evidence="2 3">
    <name type="scientific">Methylophaga muralis</name>
    <dbReference type="NCBI Taxonomy" id="291169"/>
    <lineage>
        <taxon>Bacteria</taxon>
        <taxon>Pseudomonadati</taxon>
        <taxon>Pseudomonadota</taxon>
        <taxon>Gammaproteobacteria</taxon>
        <taxon>Thiotrichales</taxon>
        <taxon>Piscirickettsiaceae</taxon>
        <taxon>Methylophaga</taxon>
    </lineage>
</organism>
<dbReference type="EMBL" id="MCRI01000023">
    <property type="protein sequence ID" value="ODN66285.1"/>
    <property type="molecule type" value="Genomic_DNA"/>
</dbReference>
<dbReference type="Pfam" id="PF01882">
    <property type="entry name" value="DUF58"/>
    <property type="match status" value="1"/>
</dbReference>
<sequence length="276" mass="31973">MNQRDIQHLVFDYKTPFLLNALRESEHKSKRQGPGSDFYKKSAFLADPNPARIDLASSVTDPFESIYVKTFRQRSKLDVLTFIDGSDSMTIPGKADLLNLSETSIACSVAARNDHYQSYLFSDSIHSVTNPQTLTEYFSALGNGEHHNSANAFADIDRLLPVRRSLIFLLSDFHWSNEKLHQVFNSLSGHYLVPIVIWRSAEYENFPLWRFVQLRDAETGENRLVFVTPKQKKLIESTFVDRKLFLNKLFQKYNSRAFWMIDQFSAQNMSEYFHGH</sequence>
<gene>
    <name evidence="2" type="ORF">A9E74_02016</name>
</gene>
<keyword evidence="3" id="KW-1185">Reference proteome</keyword>
<feature type="domain" description="DUF58" evidence="1">
    <location>
        <begin position="63"/>
        <end position="226"/>
    </location>
</feature>
<dbReference type="InterPro" id="IPR002881">
    <property type="entry name" value="DUF58"/>
</dbReference>
<dbReference type="AlphaFoldDB" id="A0A1E3GQS4"/>
<name>A0A1E3GQS4_9GAMM</name>
<evidence type="ECO:0000313" key="2">
    <source>
        <dbReference type="EMBL" id="ODN66285.1"/>
    </source>
</evidence>
<comment type="caution">
    <text evidence="2">The sequence shown here is derived from an EMBL/GenBank/DDBJ whole genome shotgun (WGS) entry which is preliminary data.</text>
</comment>
<evidence type="ECO:0000259" key="1">
    <source>
        <dbReference type="Pfam" id="PF01882"/>
    </source>
</evidence>
<dbReference type="Proteomes" id="UP000094379">
    <property type="component" value="Unassembled WGS sequence"/>
</dbReference>
<protein>
    <submittedName>
        <fullName evidence="2">MxaS protein</fullName>
    </submittedName>
</protein>
<dbReference type="RefSeq" id="WP_069296435.1">
    <property type="nucleotide sequence ID" value="NZ_MCRI01000023.1"/>
</dbReference>